<dbReference type="EMBL" id="KQ241701">
    <property type="protein sequence ID" value="KNC85451.1"/>
    <property type="molecule type" value="Genomic_DNA"/>
</dbReference>
<dbReference type="InterPro" id="IPR003034">
    <property type="entry name" value="SAP_dom"/>
</dbReference>
<name>A0A0L0G986_9EUKA</name>
<dbReference type="RefSeq" id="XP_014159353.1">
    <property type="nucleotide sequence ID" value="XM_014303878.1"/>
</dbReference>
<gene>
    <name evidence="3" type="ORF">SARC_02357</name>
</gene>
<dbReference type="Proteomes" id="UP000054560">
    <property type="component" value="Unassembled WGS sequence"/>
</dbReference>
<dbReference type="GeneID" id="25902861"/>
<feature type="compositionally biased region" description="Basic and acidic residues" evidence="1">
    <location>
        <begin position="266"/>
        <end position="275"/>
    </location>
</feature>
<reference evidence="3 4" key="1">
    <citation type="submission" date="2011-02" db="EMBL/GenBank/DDBJ databases">
        <title>The Genome Sequence of Sphaeroforma arctica JP610.</title>
        <authorList>
            <consortium name="The Broad Institute Genome Sequencing Platform"/>
            <person name="Russ C."/>
            <person name="Cuomo C."/>
            <person name="Young S.K."/>
            <person name="Zeng Q."/>
            <person name="Gargeya S."/>
            <person name="Alvarado L."/>
            <person name="Berlin A."/>
            <person name="Chapman S.B."/>
            <person name="Chen Z."/>
            <person name="Freedman E."/>
            <person name="Gellesch M."/>
            <person name="Goldberg J."/>
            <person name="Griggs A."/>
            <person name="Gujja S."/>
            <person name="Heilman E."/>
            <person name="Heiman D."/>
            <person name="Howarth C."/>
            <person name="Mehta T."/>
            <person name="Neiman D."/>
            <person name="Pearson M."/>
            <person name="Roberts A."/>
            <person name="Saif S."/>
            <person name="Shea T."/>
            <person name="Shenoy N."/>
            <person name="Sisk P."/>
            <person name="Stolte C."/>
            <person name="Sykes S."/>
            <person name="White J."/>
            <person name="Yandava C."/>
            <person name="Burger G."/>
            <person name="Gray M.W."/>
            <person name="Holland P.W.H."/>
            <person name="King N."/>
            <person name="Lang F.B.F."/>
            <person name="Roger A.J."/>
            <person name="Ruiz-Trillo I."/>
            <person name="Haas B."/>
            <person name="Nusbaum C."/>
            <person name="Birren B."/>
        </authorList>
    </citation>
    <scope>NUCLEOTIDE SEQUENCE [LARGE SCALE GENOMIC DNA]</scope>
    <source>
        <strain evidence="3 4">JP610</strain>
    </source>
</reference>
<evidence type="ECO:0000313" key="3">
    <source>
        <dbReference type="EMBL" id="KNC85451.1"/>
    </source>
</evidence>
<dbReference type="SUPFAM" id="SSF68906">
    <property type="entry name" value="SAP domain"/>
    <property type="match status" value="1"/>
</dbReference>
<sequence>MMSLRMSTCELLCSACTRAIGSREPVLHIKAGDGARQYCFHHIICPLDALFNTAGYRELPEAAQLFLREWASSNFARVRRKDWEVYFPSELTIAADAPEAENKKNSENAHDAEGEEMKSTEAMEFTSPQKVETGQQACKRLKVVTGSIVDLLTVSGTTTFGLRWSTENRKNSSDSAAGSIDVRTEVANSNSDVFDIEQKMEAEHIQSTTAKELDTATRRWASPNIKERASICTPPANDLNTTTQDASKAVRGTSGEGDVATTAQTEEDRAGKEQQRTSTVSNDSLAVLTTDSVEPAGVSGVRGENSVSPSTNHASLLSNVAFQGSQTFECKFSADTAPVSAGNQGTARSPSRTTHGTLAVDACCCSGTGALCSVYSSKRNTQPCEAMVADSTESSKAPAGMGSSSGGNMYGSAITAFDSSMQAVENLPAIAKPVSANELELSGHSDAHFLTASERAKVYEPPYSEGNSGQYGIGTTPAYPYGSEIAVCGTTSAYTASCYKAAHQPGDAENITRRLSTQPYGTASSHLCYDYVYQPLSAKALQIGQQYEPIVATKLWQLSQQAQNRRRQHEVTQPPTSIPPQAISSYPSKTEYYKHFHPGIYSPIQCVGNPSWMPTPTVINPASTAGQVAPQEQVNRYIMNQPSGQTQLALSTSRRYTDGNGSESEVSINTPSTSDLLPSGVGWREYALSEDISRDSVYTIKKVLRRLGLVTTGNKASLLHRIKKEAQSERAFPERMRVRHFQRRRAESAAESEAGAVKETVLQELRDGNLQAKRLDQLKGLCRQLRICVGGTKAEIISRLQRYGEEDDARALEAVWDTEHTQVHT</sequence>
<keyword evidence="4" id="KW-1185">Reference proteome</keyword>
<feature type="region of interest" description="Disordered" evidence="1">
    <location>
        <begin position="230"/>
        <end position="282"/>
    </location>
</feature>
<protein>
    <recommendedName>
        <fullName evidence="2">SAP domain-containing protein</fullName>
    </recommendedName>
</protein>
<dbReference type="InterPro" id="IPR036361">
    <property type="entry name" value="SAP_dom_sf"/>
</dbReference>
<evidence type="ECO:0000256" key="1">
    <source>
        <dbReference type="SAM" id="MobiDB-lite"/>
    </source>
</evidence>
<feature type="compositionally biased region" description="Basic and acidic residues" evidence="1">
    <location>
        <begin position="100"/>
        <end position="118"/>
    </location>
</feature>
<evidence type="ECO:0000313" key="4">
    <source>
        <dbReference type="Proteomes" id="UP000054560"/>
    </source>
</evidence>
<proteinExistence type="predicted"/>
<organism evidence="3 4">
    <name type="scientific">Sphaeroforma arctica JP610</name>
    <dbReference type="NCBI Taxonomy" id="667725"/>
    <lineage>
        <taxon>Eukaryota</taxon>
        <taxon>Ichthyosporea</taxon>
        <taxon>Ichthyophonida</taxon>
        <taxon>Sphaeroforma</taxon>
    </lineage>
</organism>
<dbReference type="SMART" id="SM00513">
    <property type="entry name" value="SAP"/>
    <property type="match status" value="2"/>
</dbReference>
<evidence type="ECO:0000259" key="2">
    <source>
        <dbReference type="PROSITE" id="PS50800"/>
    </source>
</evidence>
<accession>A0A0L0G986</accession>
<feature type="domain" description="SAP" evidence="2">
    <location>
        <begin position="692"/>
        <end position="726"/>
    </location>
</feature>
<feature type="region of interest" description="Disordered" evidence="1">
    <location>
        <begin position="565"/>
        <end position="584"/>
    </location>
</feature>
<feature type="region of interest" description="Disordered" evidence="1">
    <location>
        <begin position="97"/>
        <end position="118"/>
    </location>
</feature>
<dbReference type="AlphaFoldDB" id="A0A0L0G986"/>
<dbReference type="PROSITE" id="PS50800">
    <property type="entry name" value="SAP"/>
    <property type="match status" value="1"/>
</dbReference>